<organism evidence="4 7">
    <name type="scientific">Stenotrophomonas lactitubi</name>
    <dbReference type="NCBI Taxonomy" id="2045214"/>
    <lineage>
        <taxon>Bacteria</taxon>
        <taxon>Pseudomonadati</taxon>
        <taxon>Pseudomonadota</taxon>
        <taxon>Gammaproteobacteria</taxon>
        <taxon>Lysobacterales</taxon>
        <taxon>Lysobacteraceae</taxon>
        <taxon>Stenotrophomonas</taxon>
    </lineage>
</organism>
<dbReference type="Proteomes" id="UP000784064">
    <property type="component" value="Unassembled WGS sequence"/>
</dbReference>
<sequence length="345" mass="38733">MNQQEPAAMDDEVAEQAAHWFLCNREGDLSAAQRAEFMAWMKGSPEHVRAYLHALHLHRQVGAAMSVHPQEQGSRAVLPMLPATAKVVPLFAAPVPAPRAVVATRTRRPLWRRVAAVACGLLLVAGLLPWLMPREQMLVAGHGQLREVLLADQTQVRLNADSRLRVKIGWFSRRVELLQGEATFDIAADRRPFEVRVSDLQIRDIGTVFDVSRRLQSTRIGVVSGEVEVWTAGDGQRRLAQLPAGRVVQVDHLSHAVQPLEIPMSMLLDWQQRRVSFRDERLDEVAAAFNRHNQVQVRVTDDVARAARLSGSLAAHRVAALQAFLQRDARFVIRREQDTVWVSSR</sequence>
<evidence type="ECO:0000313" key="4">
    <source>
        <dbReference type="EMBL" id="MBM9914297.1"/>
    </source>
</evidence>
<dbReference type="GO" id="GO:0016989">
    <property type="term" value="F:sigma factor antagonist activity"/>
    <property type="evidence" value="ECO:0007669"/>
    <property type="project" value="TreeGrafter"/>
</dbReference>
<dbReference type="Pfam" id="PF16220">
    <property type="entry name" value="DUF4880"/>
    <property type="match status" value="1"/>
</dbReference>
<dbReference type="PANTHER" id="PTHR30273">
    <property type="entry name" value="PERIPLASMIC SIGNAL SENSOR AND SIGMA FACTOR ACTIVATOR FECR-RELATED"/>
    <property type="match status" value="1"/>
</dbReference>
<gene>
    <name evidence="4" type="ORF">JJW18_12540</name>
    <name evidence="5" type="ORF">JJW19_02540</name>
</gene>
<dbReference type="Pfam" id="PF04773">
    <property type="entry name" value="FecR"/>
    <property type="match status" value="1"/>
</dbReference>
<dbReference type="Gene3D" id="2.60.120.1440">
    <property type="match status" value="1"/>
</dbReference>
<keyword evidence="1" id="KW-0812">Transmembrane</keyword>
<evidence type="ECO:0000259" key="3">
    <source>
        <dbReference type="Pfam" id="PF16220"/>
    </source>
</evidence>
<name>A0AAW4GJV5_9GAMM</name>
<dbReference type="EMBL" id="JAFFTB010000004">
    <property type="protein sequence ID" value="MBM9937012.1"/>
    <property type="molecule type" value="Genomic_DNA"/>
</dbReference>
<evidence type="ECO:0000313" key="7">
    <source>
        <dbReference type="Proteomes" id="UP000784064"/>
    </source>
</evidence>
<dbReference type="InterPro" id="IPR012373">
    <property type="entry name" value="Ferrdict_sens_TM"/>
</dbReference>
<dbReference type="PIRSF" id="PIRSF018266">
    <property type="entry name" value="FecR"/>
    <property type="match status" value="1"/>
</dbReference>
<dbReference type="Proteomes" id="UP000749453">
    <property type="component" value="Unassembled WGS sequence"/>
</dbReference>
<evidence type="ECO:0000313" key="6">
    <source>
        <dbReference type="Proteomes" id="UP000749453"/>
    </source>
</evidence>
<dbReference type="PANTHER" id="PTHR30273:SF2">
    <property type="entry name" value="PROTEIN FECR"/>
    <property type="match status" value="1"/>
</dbReference>
<keyword evidence="6" id="KW-1185">Reference proteome</keyword>
<dbReference type="AlphaFoldDB" id="A0AAW4GJV5"/>
<dbReference type="InterPro" id="IPR032623">
    <property type="entry name" value="FecR_N"/>
</dbReference>
<comment type="caution">
    <text evidence="4">The sequence shown here is derived from an EMBL/GenBank/DDBJ whole genome shotgun (WGS) entry which is preliminary data.</text>
</comment>
<dbReference type="EMBL" id="JAFFTA010000018">
    <property type="protein sequence ID" value="MBM9914297.1"/>
    <property type="molecule type" value="Genomic_DNA"/>
</dbReference>
<protein>
    <submittedName>
        <fullName evidence="4">FecR domain-containing protein</fullName>
    </submittedName>
</protein>
<evidence type="ECO:0000313" key="5">
    <source>
        <dbReference type="EMBL" id="MBM9937012.1"/>
    </source>
</evidence>
<feature type="domain" description="FecR protein" evidence="2">
    <location>
        <begin position="139"/>
        <end position="228"/>
    </location>
</feature>
<feature type="domain" description="FecR N-terminal" evidence="3">
    <location>
        <begin position="15"/>
        <end position="55"/>
    </location>
</feature>
<reference evidence="6" key="1">
    <citation type="submission" date="2021-01" db="EMBL/GenBank/DDBJ databases">
        <title>Stenotrophomonas maltophilia.</title>
        <authorList>
            <person name="Yu Y."/>
        </authorList>
    </citation>
    <scope>NUCLEOTIDE SEQUENCE [LARGE SCALE GENOMIC DNA]</scope>
    <source>
        <strain evidence="6">As-6</strain>
    </source>
</reference>
<keyword evidence="1" id="KW-1133">Transmembrane helix</keyword>
<evidence type="ECO:0000256" key="1">
    <source>
        <dbReference type="SAM" id="Phobius"/>
    </source>
</evidence>
<dbReference type="InterPro" id="IPR006860">
    <property type="entry name" value="FecR"/>
</dbReference>
<dbReference type="RefSeq" id="WP_205405300.1">
    <property type="nucleotide sequence ID" value="NZ_JAFFTA010000018.1"/>
</dbReference>
<accession>A0AAW4GJV5</accession>
<keyword evidence="1" id="KW-0472">Membrane</keyword>
<evidence type="ECO:0000259" key="2">
    <source>
        <dbReference type="Pfam" id="PF04773"/>
    </source>
</evidence>
<reference evidence="4" key="2">
    <citation type="submission" date="2021-01" db="EMBL/GenBank/DDBJ databases">
        <authorList>
            <person name="Yu Y."/>
        </authorList>
    </citation>
    <scope>NUCLEOTIDE SEQUENCE</scope>
    <source>
        <strain evidence="4">As-5</strain>
        <strain evidence="5">As-6</strain>
    </source>
</reference>
<feature type="transmembrane region" description="Helical" evidence="1">
    <location>
        <begin position="114"/>
        <end position="132"/>
    </location>
</feature>
<proteinExistence type="predicted"/>